<evidence type="ECO:0000313" key="2">
    <source>
        <dbReference type="EMBL" id="SBT32678.1"/>
    </source>
</evidence>
<reference evidence="2" key="3">
    <citation type="submission" date="2016-05" db="EMBL/GenBank/DDBJ databases">
        <authorList>
            <person name="Lavstsen T."/>
            <person name="Jespersen J.S."/>
        </authorList>
    </citation>
    <scope>NUCLEOTIDE SEQUENCE [LARGE SCALE GENOMIC DNA]</scope>
</reference>
<sequence>MVRCGHVLPSFFPLSCCHVRKGHLSKDNRISLLLVIPFEAFPFRALPAWPAFDLFYSTSCAHLCVHGEIALWGGIITFGHFPPANKPLATTLCFAASAVPVLEENRSCATFINSLLYR</sequence>
<keyword evidence="4" id="KW-1185">Reference proteome</keyword>
<name>A0A1A8YMB4_PLAOA</name>
<dbReference type="EMBL" id="FLRE01000041">
    <property type="protein sequence ID" value="SBT32678.1"/>
    <property type="molecule type" value="Genomic_DNA"/>
</dbReference>
<evidence type="ECO:0000313" key="3">
    <source>
        <dbReference type="Proteomes" id="UP000078550"/>
    </source>
</evidence>
<dbReference type="Proteomes" id="UP000078555">
    <property type="component" value="Unassembled WGS sequence"/>
</dbReference>
<evidence type="ECO:0000313" key="4">
    <source>
        <dbReference type="Proteomes" id="UP000078555"/>
    </source>
</evidence>
<reference evidence="4" key="2">
    <citation type="submission" date="2016-05" db="EMBL/GenBank/DDBJ databases">
        <authorList>
            <person name="Naeem R."/>
        </authorList>
    </citation>
    <scope>NUCLEOTIDE SEQUENCE [LARGE SCALE GENOMIC DNA]</scope>
</reference>
<reference evidence="3" key="1">
    <citation type="submission" date="2016-05" db="EMBL/GenBank/DDBJ databases">
        <authorList>
            <person name="Naeem Raeece"/>
        </authorList>
    </citation>
    <scope>NUCLEOTIDE SEQUENCE [LARGE SCALE GENOMIC DNA]</scope>
</reference>
<dbReference type="AlphaFoldDB" id="A0A1A8YMB4"/>
<gene>
    <name evidence="1" type="ORF">POVWA1_010730</name>
    <name evidence="2" type="ORF">POVWA2_010900</name>
</gene>
<dbReference type="EMBL" id="FLRD01000034">
    <property type="protein sequence ID" value="SBT32158.1"/>
    <property type="molecule type" value="Genomic_DNA"/>
</dbReference>
<proteinExistence type="predicted"/>
<organism evidence="2 3">
    <name type="scientific">Plasmodium ovale wallikeri</name>
    <dbReference type="NCBI Taxonomy" id="864142"/>
    <lineage>
        <taxon>Eukaryota</taxon>
        <taxon>Sar</taxon>
        <taxon>Alveolata</taxon>
        <taxon>Apicomplexa</taxon>
        <taxon>Aconoidasida</taxon>
        <taxon>Haemosporida</taxon>
        <taxon>Plasmodiidae</taxon>
        <taxon>Plasmodium</taxon>
        <taxon>Plasmodium (Plasmodium)</taxon>
    </lineage>
</organism>
<dbReference type="Proteomes" id="UP000078550">
    <property type="component" value="Unassembled WGS sequence"/>
</dbReference>
<evidence type="ECO:0000313" key="1">
    <source>
        <dbReference type="EMBL" id="SBT32158.1"/>
    </source>
</evidence>
<protein>
    <submittedName>
        <fullName evidence="2">Uncharacterized protein</fullName>
    </submittedName>
</protein>
<accession>A0A1A8YMB4</accession>